<dbReference type="PANTHER" id="PTHR43441:SF5">
    <property type="entry name" value="FAMILY ACETYLTRANSFERASE, PUTATIVE-RELATED"/>
    <property type="match status" value="1"/>
</dbReference>
<dbReference type="Pfam" id="PF13302">
    <property type="entry name" value="Acetyltransf_3"/>
    <property type="match status" value="1"/>
</dbReference>
<dbReference type="InterPro" id="IPR000182">
    <property type="entry name" value="GNAT_dom"/>
</dbReference>
<evidence type="ECO:0000259" key="1">
    <source>
        <dbReference type="Pfam" id="PF13302"/>
    </source>
</evidence>
<dbReference type="InterPro" id="IPR051908">
    <property type="entry name" value="Ribosomal_N-acetyltransferase"/>
</dbReference>
<proteinExistence type="predicted"/>
<organism evidence="2 3">
    <name type="scientific">Collybia nuda</name>
    <dbReference type="NCBI Taxonomy" id="64659"/>
    <lineage>
        <taxon>Eukaryota</taxon>
        <taxon>Fungi</taxon>
        <taxon>Dikarya</taxon>
        <taxon>Basidiomycota</taxon>
        <taxon>Agaricomycotina</taxon>
        <taxon>Agaricomycetes</taxon>
        <taxon>Agaricomycetidae</taxon>
        <taxon>Agaricales</taxon>
        <taxon>Tricholomatineae</taxon>
        <taxon>Clitocybaceae</taxon>
        <taxon>Collybia</taxon>
    </lineage>
</organism>
<dbReference type="AlphaFoldDB" id="A0A9P5YG88"/>
<dbReference type="OrthoDB" id="41238at2759"/>
<evidence type="ECO:0000313" key="2">
    <source>
        <dbReference type="EMBL" id="KAF9468090.1"/>
    </source>
</evidence>
<dbReference type="EMBL" id="MU150234">
    <property type="protein sequence ID" value="KAF9468090.1"/>
    <property type="molecule type" value="Genomic_DNA"/>
</dbReference>
<dbReference type="PANTHER" id="PTHR43441">
    <property type="entry name" value="RIBOSOMAL-PROTEIN-SERINE ACETYLTRANSFERASE"/>
    <property type="match status" value="1"/>
</dbReference>
<dbReference type="GO" id="GO:0008999">
    <property type="term" value="F:protein-N-terminal-alanine acetyltransferase activity"/>
    <property type="evidence" value="ECO:0007669"/>
    <property type="project" value="TreeGrafter"/>
</dbReference>
<dbReference type="GO" id="GO:1990189">
    <property type="term" value="F:protein N-terminal-serine acetyltransferase activity"/>
    <property type="evidence" value="ECO:0007669"/>
    <property type="project" value="TreeGrafter"/>
</dbReference>
<comment type="caution">
    <text evidence="2">The sequence shown here is derived from an EMBL/GenBank/DDBJ whole genome shotgun (WGS) entry which is preliminary data.</text>
</comment>
<feature type="domain" description="N-acetyltransferase" evidence="1">
    <location>
        <begin position="41"/>
        <end position="194"/>
    </location>
</feature>
<name>A0A9P5YG88_9AGAR</name>
<protein>
    <submittedName>
        <fullName evidence="2">Acyl-CoA N-acyltransferase</fullName>
    </submittedName>
</protein>
<dbReference type="Gene3D" id="3.40.630.30">
    <property type="match status" value="1"/>
</dbReference>
<dbReference type="Proteomes" id="UP000807353">
    <property type="component" value="Unassembled WGS sequence"/>
</dbReference>
<evidence type="ECO:0000313" key="3">
    <source>
        <dbReference type="Proteomes" id="UP000807353"/>
    </source>
</evidence>
<dbReference type="SUPFAM" id="SSF55729">
    <property type="entry name" value="Acyl-CoA N-acyltransferases (Nat)"/>
    <property type="match status" value="1"/>
</dbReference>
<gene>
    <name evidence="2" type="ORF">BDZ94DRAFT_1232583</name>
</gene>
<keyword evidence="3" id="KW-1185">Reference proteome</keyword>
<accession>A0A9P5YG88</accession>
<reference evidence="2" key="1">
    <citation type="submission" date="2020-11" db="EMBL/GenBank/DDBJ databases">
        <authorList>
            <consortium name="DOE Joint Genome Institute"/>
            <person name="Ahrendt S."/>
            <person name="Riley R."/>
            <person name="Andreopoulos W."/>
            <person name="Labutti K."/>
            <person name="Pangilinan J."/>
            <person name="Ruiz-Duenas F.J."/>
            <person name="Barrasa J.M."/>
            <person name="Sanchez-Garcia M."/>
            <person name="Camarero S."/>
            <person name="Miyauchi S."/>
            <person name="Serrano A."/>
            <person name="Linde D."/>
            <person name="Babiker R."/>
            <person name="Drula E."/>
            <person name="Ayuso-Fernandez I."/>
            <person name="Pacheco R."/>
            <person name="Padilla G."/>
            <person name="Ferreira P."/>
            <person name="Barriuso J."/>
            <person name="Kellner H."/>
            <person name="Castanera R."/>
            <person name="Alfaro M."/>
            <person name="Ramirez L."/>
            <person name="Pisabarro A.G."/>
            <person name="Kuo A."/>
            <person name="Tritt A."/>
            <person name="Lipzen A."/>
            <person name="He G."/>
            <person name="Yan M."/>
            <person name="Ng V."/>
            <person name="Cullen D."/>
            <person name="Martin F."/>
            <person name="Rosso M.-N."/>
            <person name="Henrissat B."/>
            <person name="Hibbett D."/>
            <person name="Martinez A.T."/>
            <person name="Grigoriev I.V."/>
        </authorList>
    </citation>
    <scope>NUCLEOTIDE SEQUENCE</scope>
    <source>
        <strain evidence="2">CBS 247.69</strain>
    </source>
</reference>
<dbReference type="InterPro" id="IPR016181">
    <property type="entry name" value="Acyl_CoA_acyltransferase"/>
</dbReference>
<sequence length="251" mass="27986">MVFINSYKPPNPATSSVDVISKEPYDINFSIPLPPTLETPRVRLTPFIPSIYAEPFFSAFSESPELSRYLPIAFSTCTELVVFLDNYVRLDPSCLIFAIIDKVKEKENGDIGHSLAGMIGVLNCSSKNLAVEIGPVIILKAFQRTFVASNAIGLILRHWLSIPSEGGLGFRRICWTANPYNEASIRTAERMGLKKEGVLRWTWCLPENGVGKEAGEGRGERRGRDSVLLSICWDDWENGGREHVEKVIARV</sequence>